<dbReference type="InParanoid" id="M4DWU1"/>
<evidence type="ECO:0000313" key="1">
    <source>
        <dbReference type="EnsemblPlants" id="Bra020987.1-P"/>
    </source>
</evidence>
<reference evidence="1" key="3">
    <citation type="submission" date="2023-03" db="UniProtKB">
        <authorList>
            <consortium name="EnsemblPlants"/>
        </authorList>
    </citation>
    <scope>IDENTIFICATION</scope>
    <source>
        <strain evidence="1">cv. Chiifu-401-42</strain>
    </source>
</reference>
<organism evidence="1 2">
    <name type="scientific">Brassica campestris</name>
    <name type="common">Field mustard</name>
    <dbReference type="NCBI Taxonomy" id="3711"/>
    <lineage>
        <taxon>Eukaryota</taxon>
        <taxon>Viridiplantae</taxon>
        <taxon>Streptophyta</taxon>
        <taxon>Embryophyta</taxon>
        <taxon>Tracheophyta</taxon>
        <taxon>Spermatophyta</taxon>
        <taxon>Magnoliopsida</taxon>
        <taxon>eudicotyledons</taxon>
        <taxon>Gunneridae</taxon>
        <taxon>Pentapetalae</taxon>
        <taxon>rosids</taxon>
        <taxon>malvids</taxon>
        <taxon>Brassicales</taxon>
        <taxon>Brassicaceae</taxon>
        <taxon>Brassiceae</taxon>
        <taxon>Brassica</taxon>
    </lineage>
</organism>
<dbReference type="Gramene" id="Bra020987.1">
    <property type="protein sequence ID" value="Bra020987.1-P"/>
    <property type="gene ID" value="Bra020987"/>
</dbReference>
<name>M4DWU1_BRACM</name>
<protein>
    <submittedName>
        <fullName evidence="1">Uncharacterized protein</fullName>
    </submittedName>
</protein>
<dbReference type="Proteomes" id="UP000011750">
    <property type="component" value="Chromosome A08"/>
</dbReference>
<dbReference type="HOGENOM" id="CLU_3053204_0_0_1"/>
<sequence>MGCDEILDVLTIQKVFVSLGVNYVDHDDPITLALRSLRLNKLDKPNIGCLILVG</sequence>
<dbReference type="EnsemblPlants" id="Bra020987.1">
    <property type="protein sequence ID" value="Bra020987.1-P"/>
    <property type="gene ID" value="Bra020987"/>
</dbReference>
<reference evidence="1 2" key="1">
    <citation type="journal article" date="2011" name="Nat. Genet.">
        <title>The genome of the mesopolyploid crop species Brassica rapa.</title>
        <authorList>
            <consortium name="Brassica rapa Genome Sequencing Project Consortium"/>
            <person name="Wang X."/>
            <person name="Wang H."/>
            <person name="Wang J."/>
            <person name="Sun R."/>
            <person name="Wu J."/>
            <person name="Liu S."/>
            <person name="Bai Y."/>
            <person name="Mun J.H."/>
            <person name="Bancroft I."/>
            <person name="Cheng F."/>
            <person name="Huang S."/>
            <person name="Li X."/>
            <person name="Hua W."/>
            <person name="Wang J."/>
            <person name="Wang X."/>
            <person name="Freeling M."/>
            <person name="Pires J.C."/>
            <person name="Paterson A.H."/>
            <person name="Chalhoub B."/>
            <person name="Wang B."/>
            <person name="Hayward A."/>
            <person name="Sharpe A.G."/>
            <person name="Park B.S."/>
            <person name="Weisshaar B."/>
            <person name="Liu B."/>
            <person name="Li B."/>
            <person name="Liu B."/>
            <person name="Tong C."/>
            <person name="Song C."/>
            <person name="Duran C."/>
            <person name="Peng C."/>
            <person name="Geng C."/>
            <person name="Koh C."/>
            <person name="Lin C."/>
            <person name="Edwards D."/>
            <person name="Mu D."/>
            <person name="Shen D."/>
            <person name="Soumpourou E."/>
            <person name="Li F."/>
            <person name="Fraser F."/>
            <person name="Conant G."/>
            <person name="Lassalle G."/>
            <person name="King G.J."/>
            <person name="Bonnema G."/>
            <person name="Tang H."/>
            <person name="Wang H."/>
            <person name="Belcram H."/>
            <person name="Zhou H."/>
            <person name="Hirakawa H."/>
            <person name="Abe H."/>
            <person name="Guo H."/>
            <person name="Wang H."/>
            <person name="Jin H."/>
            <person name="Parkin I.A."/>
            <person name="Batley J."/>
            <person name="Kim J.S."/>
            <person name="Just J."/>
            <person name="Li J."/>
            <person name="Xu J."/>
            <person name="Deng J."/>
            <person name="Kim J.A."/>
            <person name="Li J."/>
            <person name="Yu J."/>
            <person name="Meng J."/>
            <person name="Wang J."/>
            <person name="Min J."/>
            <person name="Poulain J."/>
            <person name="Wang J."/>
            <person name="Hatakeyama K."/>
            <person name="Wu K."/>
            <person name="Wang L."/>
            <person name="Fang L."/>
            <person name="Trick M."/>
            <person name="Links M.G."/>
            <person name="Zhao M."/>
            <person name="Jin M."/>
            <person name="Ramchiary N."/>
            <person name="Drou N."/>
            <person name="Berkman P.J."/>
            <person name="Cai Q."/>
            <person name="Huang Q."/>
            <person name="Li R."/>
            <person name="Tabata S."/>
            <person name="Cheng S."/>
            <person name="Zhang S."/>
            <person name="Zhang S."/>
            <person name="Huang S."/>
            <person name="Sato S."/>
            <person name="Sun S."/>
            <person name="Kwon S.J."/>
            <person name="Choi S.R."/>
            <person name="Lee T.H."/>
            <person name="Fan W."/>
            <person name="Zhao X."/>
            <person name="Tan X."/>
            <person name="Xu X."/>
            <person name="Wang Y."/>
            <person name="Qiu Y."/>
            <person name="Yin Y."/>
            <person name="Li Y."/>
            <person name="Du Y."/>
            <person name="Liao Y."/>
            <person name="Lim Y."/>
            <person name="Narusaka Y."/>
            <person name="Wang Y."/>
            <person name="Wang Z."/>
            <person name="Li Z."/>
            <person name="Wang Z."/>
            <person name="Xiong Z."/>
            <person name="Zhang Z."/>
        </authorList>
    </citation>
    <scope>NUCLEOTIDE SEQUENCE [LARGE SCALE GENOMIC DNA]</scope>
    <source>
        <strain evidence="1 2">cv. Chiifu-401-42</strain>
    </source>
</reference>
<evidence type="ECO:0000313" key="2">
    <source>
        <dbReference type="Proteomes" id="UP000011750"/>
    </source>
</evidence>
<proteinExistence type="predicted"/>
<dbReference type="AlphaFoldDB" id="M4DWU1"/>
<reference evidence="1 2" key="2">
    <citation type="journal article" date="2018" name="Hortic Res">
        <title>Improved Brassica rapa reference genome by single-molecule sequencing and chromosome conformation capture technologies.</title>
        <authorList>
            <person name="Zhang L."/>
            <person name="Cai X."/>
            <person name="Wu J."/>
            <person name="Liu M."/>
            <person name="Grob S."/>
            <person name="Cheng F."/>
            <person name="Liang J."/>
            <person name="Cai C."/>
            <person name="Liu Z."/>
            <person name="Liu B."/>
            <person name="Wang F."/>
            <person name="Li S."/>
            <person name="Liu F."/>
            <person name="Li X."/>
            <person name="Cheng L."/>
            <person name="Yang W."/>
            <person name="Li M.H."/>
            <person name="Grossniklaus U."/>
            <person name="Zheng H."/>
            <person name="Wang X."/>
        </authorList>
    </citation>
    <scope>NUCLEOTIDE SEQUENCE [LARGE SCALE GENOMIC DNA]</scope>
    <source>
        <strain evidence="1 2">cv. Chiifu-401-42</strain>
    </source>
</reference>
<keyword evidence="2" id="KW-1185">Reference proteome</keyword>
<accession>M4DWU1</accession>